<feature type="region of interest" description="Disordered" evidence="1">
    <location>
        <begin position="496"/>
        <end position="521"/>
    </location>
</feature>
<organism evidence="2 3">
    <name type="scientific">Desulfovibrio desulfuricans</name>
    <dbReference type="NCBI Taxonomy" id="876"/>
    <lineage>
        <taxon>Bacteria</taxon>
        <taxon>Pseudomonadati</taxon>
        <taxon>Thermodesulfobacteriota</taxon>
        <taxon>Desulfovibrionia</taxon>
        <taxon>Desulfovibrionales</taxon>
        <taxon>Desulfovibrionaceae</taxon>
        <taxon>Desulfovibrio</taxon>
    </lineage>
</organism>
<dbReference type="RefSeq" id="WP_072311947.1">
    <property type="nucleotide sequence ID" value="NZ_FPIW01000029.1"/>
</dbReference>
<feature type="compositionally biased region" description="Basic and acidic residues" evidence="1">
    <location>
        <begin position="236"/>
        <end position="278"/>
    </location>
</feature>
<proteinExistence type="predicted"/>
<protein>
    <submittedName>
        <fullName evidence="2">Protease</fullName>
    </submittedName>
</protein>
<gene>
    <name evidence="2" type="ORF">SAMN02910291_01726</name>
</gene>
<dbReference type="PANTHER" id="PTHR30217">
    <property type="entry name" value="PEPTIDASE U32 FAMILY"/>
    <property type="match status" value="1"/>
</dbReference>
<evidence type="ECO:0000313" key="3">
    <source>
        <dbReference type="Proteomes" id="UP000182680"/>
    </source>
</evidence>
<dbReference type="InterPro" id="IPR051454">
    <property type="entry name" value="RNA/ubiquinone_mod_enzymes"/>
</dbReference>
<dbReference type="AlphaFoldDB" id="A0AA94HTB6"/>
<comment type="caution">
    <text evidence="2">The sequence shown here is derived from an EMBL/GenBank/DDBJ whole genome shotgun (WGS) entry which is preliminary data.</text>
</comment>
<keyword evidence="2" id="KW-0645">Protease</keyword>
<feature type="region of interest" description="Disordered" evidence="1">
    <location>
        <begin position="236"/>
        <end position="303"/>
    </location>
</feature>
<dbReference type="InterPro" id="IPR001539">
    <property type="entry name" value="Peptidase_U32"/>
</dbReference>
<dbReference type="PANTHER" id="PTHR30217:SF10">
    <property type="entry name" value="23S RRNA 5-HYDROXYCYTIDINE C2501 SYNTHASE"/>
    <property type="match status" value="1"/>
</dbReference>
<dbReference type="EMBL" id="FPIW01000029">
    <property type="protein sequence ID" value="SFW53382.1"/>
    <property type="molecule type" value="Genomic_DNA"/>
</dbReference>
<dbReference type="GO" id="GO:0006508">
    <property type="term" value="P:proteolysis"/>
    <property type="evidence" value="ECO:0007669"/>
    <property type="project" value="UniProtKB-KW"/>
</dbReference>
<sequence length="754" mass="83636">MSDSSIIPASGAVTVPTPARPEILAPAGDTPSFLAALAAGADAIYLGLKHFSARMQAENFGLTELSRLTDLAHAENARVYVAMNTLIKPDEPAAAYRLTKRLATQVRPDGLIVQDLAILDLARQAGFEGGIFLSTLANLTHPDALVEAKKLGASRVILPRELSIDEIRLMGEACPEGLDLECFVHGALCYCVSGRCYWSSYMGGKSGLRGRCVQPCRRVYRQGGPAALALVRNAEREEMDRARQEQSRMDIARKDRRGSRDTRDRGDGRRDGRHDRNEAAALAHGRGRSGRQGSMRGPGRKEHSGRWFSCLDLSLDVLAKTLLDIPHLVSWKIEGRKKGPHYVYHVVTAYRMLRDNPGDPKARKTAEEILQMALGRPATRARFLPQKDNTVPTTPDGQTSSGLLAGKLRIEQDGSVVLKPHLELLPQDYLRVGVEDERWHATLPVTRRIPKGGSLIMRLPKHKTPKAGTSVFLIDRREPELMRILKSWQARLDQFPGRQSKAVESSPRMPAPVRPRPRPDMYVRSSIPQGKDMRGGKNQLQALWLSPRSADISRTVVQRICWWLPPVVWPGEEETLRRSVAHLWRDGARHFVCNEPWQRGLFPDSLDENADLLVGPFCNAANAPALGILAGMGFTGAFVSPELPREEMLALPRQSPLPLGAVLSGFWPVGLSRFGLLGVKTNEPFLSPKGEPFWARQYGGNIWIYPGWPLDLTAKRQEMAAAGYGFFAHMQENPPASLPDMRRESLFNWDGSLL</sequence>
<keyword evidence="2" id="KW-0378">Hydrolase</keyword>
<dbReference type="GO" id="GO:0008233">
    <property type="term" value="F:peptidase activity"/>
    <property type="evidence" value="ECO:0007669"/>
    <property type="project" value="UniProtKB-KW"/>
</dbReference>
<dbReference type="Proteomes" id="UP000182680">
    <property type="component" value="Unassembled WGS sequence"/>
</dbReference>
<name>A0AA94HTB6_DESDE</name>
<evidence type="ECO:0000256" key="1">
    <source>
        <dbReference type="SAM" id="MobiDB-lite"/>
    </source>
</evidence>
<dbReference type="Pfam" id="PF01136">
    <property type="entry name" value="Peptidase_U32"/>
    <property type="match status" value="1"/>
</dbReference>
<accession>A0AA94HTB6</accession>
<reference evidence="3" key="1">
    <citation type="submission" date="2016-11" db="EMBL/GenBank/DDBJ databases">
        <authorList>
            <person name="Jaros S."/>
            <person name="Januszkiewicz K."/>
            <person name="Wedrychowicz H."/>
        </authorList>
    </citation>
    <scope>NUCLEOTIDE SEQUENCE [LARGE SCALE GENOMIC DNA]</scope>
    <source>
        <strain evidence="3">DSM 7057</strain>
    </source>
</reference>
<evidence type="ECO:0000313" key="2">
    <source>
        <dbReference type="EMBL" id="SFW53382.1"/>
    </source>
</evidence>